<evidence type="ECO:0000313" key="2">
    <source>
        <dbReference type="Proteomes" id="UP000349468"/>
    </source>
</evidence>
<dbReference type="EMBL" id="CABVIK010000012">
    <property type="protein sequence ID" value="VVP20255.1"/>
    <property type="molecule type" value="Genomic_DNA"/>
</dbReference>
<evidence type="ECO:0000313" key="1">
    <source>
        <dbReference type="EMBL" id="VVP20255.1"/>
    </source>
</evidence>
<dbReference type="RefSeq" id="WP_077748237.1">
    <property type="nucleotide sequence ID" value="NZ_CABVIK010000012.1"/>
</dbReference>
<reference evidence="1 2" key="1">
    <citation type="submission" date="2019-09" db="EMBL/GenBank/DDBJ databases">
        <authorList>
            <person name="Chandra G."/>
            <person name="Truman W A."/>
        </authorList>
    </citation>
    <scope>NUCLEOTIDE SEQUENCE [LARGE SCALE GENOMIC DNA]</scope>
    <source>
        <strain evidence="1">PS870</strain>
    </source>
</reference>
<organism evidence="1 2">
    <name type="scientific">Pseudomonas fluorescens</name>
    <dbReference type="NCBI Taxonomy" id="294"/>
    <lineage>
        <taxon>Bacteria</taxon>
        <taxon>Pseudomonadati</taxon>
        <taxon>Pseudomonadota</taxon>
        <taxon>Gammaproteobacteria</taxon>
        <taxon>Pseudomonadales</taxon>
        <taxon>Pseudomonadaceae</taxon>
        <taxon>Pseudomonas</taxon>
    </lineage>
</organism>
<dbReference type="AlphaFoldDB" id="A0A5E7M7C2"/>
<gene>
    <name evidence="1" type="ORF">PS870_03786</name>
</gene>
<sequence>MTSQGERVSAIVEAFDDIILGYVLKKLTEVFEALMAASKKNHPDNMTGLVEMGRVKAAKKIPAWLNRVKHSMPSQVTRVLLEQMSDSQKSKHDLRFEAQAVLFEVLVEESLAMDAASYAEWINKSAG</sequence>
<accession>A0A5E7M7C2</accession>
<protein>
    <submittedName>
        <fullName evidence="1">Uncharacterized protein</fullName>
    </submittedName>
</protein>
<dbReference type="Proteomes" id="UP000349468">
    <property type="component" value="Unassembled WGS sequence"/>
</dbReference>
<name>A0A5E7M7C2_PSEFL</name>
<proteinExistence type="predicted"/>